<protein>
    <submittedName>
        <fullName evidence="2">Uncharacterized protein</fullName>
    </submittedName>
</protein>
<dbReference type="AlphaFoldDB" id="A0A5J9V3Z1"/>
<feature type="non-terminal residue" evidence="2">
    <location>
        <position position="1"/>
    </location>
</feature>
<dbReference type="OrthoDB" id="10664891at2759"/>
<dbReference type="Gramene" id="TVU30912">
    <property type="protein sequence ID" value="TVU30912"/>
    <property type="gene ID" value="EJB05_22565"/>
</dbReference>
<keyword evidence="3" id="KW-1185">Reference proteome</keyword>
<reference evidence="2 3" key="1">
    <citation type="journal article" date="2019" name="Sci. Rep.">
        <title>A high-quality genome of Eragrostis curvula grass provides insights into Poaceae evolution and supports new strategies to enhance forage quality.</title>
        <authorList>
            <person name="Carballo J."/>
            <person name="Santos B.A.C.M."/>
            <person name="Zappacosta D."/>
            <person name="Garbus I."/>
            <person name="Selva J.P."/>
            <person name="Gallo C.A."/>
            <person name="Diaz A."/>
            <person name="Albertini E."/>
            <person name="Caccamo M."/>
            <person name="Echenique V."/>
        </authorList>
    </citation>
    <scope>NUCLEOTIDE SEQUENCE [LARGE SCALE GENOMIC DNA]</scope>
    <source>
        <strain evidence="3">cv. Victoria</strain>
        <tissue evidence="2">Leaf</tissue>
    </source>
</reference>
<feature type="region of interest" description="Disordered" evidence="1">
    <location>
        <begin position="301"/>
        <end position="330"/>
    </location>
</feature>
<dbReference type="Proteomes" id="UP000324897">
    <property type="component" value="Chromosome 1"/>
</dbReference>
<sequence length="383" mass="41358">MPARGSVPLQSMPLCRWSGRRLGFAAAPHGDGPPALSQRWDALLVPEVVRGIHLLLHLGEPLEVCSPEVALPPHHTALKCADAVHHHVPADVKISVVDVRLPGILGHVPPHDAVKAVDPARRRRAAGFVGPGRDVLDVVQHAAPVRVRRGSGWDGADETAVRLHDQDPGAVLGQPGDDLPPLALGDGLLTSSSTGIVALPRKSMYTVDCSQVISWQSALVMLSSRKRDLIIGTSWWHGPRYKVWNTACCPSTIALTWMSSGRAGATRCHLVRTSMASLSNVFTMLTTVTVGGTLTRLTFHDTTMPKLPPPPPRIAQKRSSPMADRSRRSPLAFTSLASTTRSMERPKRRIIMPIPPPLKWPPTPMVVQTPAGNASSDLFLATW</sequence>
<comment type="caution">
    <text evidence="2">The sequence shown here is derived from an EMBL/GenBank/DDBJ whole genome shotgun (WGS) entry which is preliminary data.</text>
</comment>
<evidence type="ECO:0000313" key="3">
    <source>
        <dbReference type="Proteomes" id="UP000324897"/>
    </source>
</evidence>
<dbReference type="EMBL" id="RWGY01000011">
    <property type="protein sequence ID" value="TVU30912.1"/>
    <property type="molecule type" value="Genomic_DNA"/>
</dbReference>
<accession>A0A5J9V3Z1</accession>
<name>A0A5J9V3Z1_9POAL</name>
<organism evidence="2 3">
    <name type="scientific">Eragrostis curvula</name>
    <name type="common">weeping love grass</name>
    <dbReference type="NCBI Taxonomy" id="38414"/>
    <lineage>
        <taxon>Eukaryota</taxon>
        <taxon>Viridiplantae</taxon>
        <taxon>Streptophyta</taxon>
        <taxon>Embryophyta</taxon>
        <taxon>Tracheophyta</taxon>
        <taxon>Spermatophyta</taxon>
        <taxon>Magnoliopsida</taxon>
        <taxon>Liliopsida</taxon>
        <taxon>Poales</taxon>
        <taxon>Poaceae</taxon>
        <taxon>PACMAD clade</taxon>
        <taxon>Chloridoideae</taxon>
        <taxon>Eragrostideae</taxon>
        <taxon>Eragrostidinae</taxon>
        <taxon>Eragrostis</taxon>
    </lineage>
</organism>
<evidence type="ECO:0000313" key="2">
    <source>
        <dbReference type="EMBL" id="TVU30912.1"/>
    </source>
</evidence>
<proteinExistence type="predicted"/>
<gene>
    <name evidence="2" type="ORF">EJB05_22565</name>
</gene>
<evidence type="ECO:0000256" key="1">
    <source>
        <dbReference type="SAM" id="MobiDB-lite"/>
    </source>
</evidence>